<reference evidence="1" key="1">
    <citation type="submission" date="2014-05" db="EMBL/GenBank/DDBJ databases">
        <authorList>
            <person name="Horn Fabian"/>
        </authorList>
    </citation>
    <scope>NUCLEOTIDE SEQUENCE</scope>
</reference>
<evidence type="ECO:0000313" key="2">
    <source>
        <dbReference type="EMBL" id="MBP2063727.1"/>
    </source>
</evidence>
<sequence>MSTDMYGVRVLAVDPDELRARLKVFVVYYDVGSRTHIPLPDEEPNTFLHFLWEAASGYLGDGDDRTGPLGRAVSTSRLLDYEWADTNARRFISRVERVELRNYPLADDRWEDMHDFYYERDGAWQDEDLLIQAEYEIRVTDRKWLEPLSVGDGWGSAAFPLNGDSWTAEDSPHIPDLARPAVTLRPFETTAGSVKYDHVNGMDFSDDGKYLAVCSDQGRVWVYDTADWSEVVHTHAGDWIVPLMMWVPGGHVLVVKGYSTGDGAEERKQWAYDVDRRAETEAPFQLGHLRSRDGAYRISPNRAGEGGFDLHGDEREPFRRISHAGEWDPIQCTAFSGGSSRLFLGAQQNLYVVDPATGEVIDKVDDASERLFTLASNEDGSYLAVGSFSRKLSYLEFGERRPHELCVWRTADKKIILGRQMRTYVDALSWSPDDRWLAAALEPLSDKGFHRGKAELAIFPMGPVDA</sequence>
<gene>
    <name evidence="2" type="ORF">J2Z30_004748</name>
    <name evidence="1" type="ORF">SIRAN9653</name>
</gene>
<dbReference type="HOGENOM" id="CLU_587819_0_0_11"/>
<dbReference type="Gene3D" id="2.130.10.10">
    <property type="entry name" value="YVTN repeat-like/Quinoprotein amine dehydrogenase"/>
    <property type="match status" value="2"/>
</dbReference>
<reference evidence="2 3" key="2">
    <citation type="submission" date="2021-03" db="EMBL/GenBank/DDBJ databases">
        <title>Genomic Encyclopedia of Type Strains, Phase IV (KMG-IV): sequencing the most valuable type-strain genomes for metagenomic binning, comparative biology and taxonomic classification.</title>
        <authorList>
            <person name="Goeker M."/>
        </authorList>
    </citation>
    <scope>NUCLEOTIDE SEQUENCE [LARGE SCALE GENOMIC DNA]</scope>
    <source>
        <strain evidence="2 3">DSM 41954</strain>
    </source>
</reference>
<dbReference type="SMART" id="SM00320">
    <property type="entry name" value="WD40"/>
    <property type="match status" value="3"/>
</dbReference>
<proteinExistence type="predicted"/>
<dbReference type="InterPro" id="IPR001680">
    <property type="entry name" value="WD40_rpt"/>
</dbReference>
<evidence type="ECO:0000313" key="1">
    <source>
        <dbReference type="EMBL" id="CDR17675.1"/>
    </source>
</evidence>
<dbReference type="Pfam" id="PF00400">
    <property type="entry name" value="WD40"/>
    <property type="match status" value="1"/>
</dbReference>
<dbReference type="GeneID" id="32465595"/>
<accession>A0A061A4B1</accession>
<name>A0A061A4B1_9ACTN</name>
<dbReference type="PANTHER" id="PTHR19879">
    <property type="entry name" value="TRANSCRIPTION INITIATION FACTOR TFIID"/>
    <property type="match status" value="1"/>
</dbReference>
<protein>
    <submittedName>
        <fullName evidence="1">Tetratricopeptide TPR_4</fullName>
    </submittedName>
    <submittedName>
        <fullName evidence="2">WD40 repeat protein</fullName>
    </submittedName>
</protein>
<dbReference type="InterPro" id="IPR015943">
    <property type="entry name" value="WD40/YVTN_repeat-like_dom_sf"/>
</dbReference>
<dbReference type="EMBL" id="JAGGLR010000012">
    <property type="protein sequence ID" value="MBP2063727.1"/>
    <property type="molecule type" value="Genomic_DNA"/>
</dbReference>
<dbReference type="PANTHER" id="PTHR19879:SF9">
    <property type="entry name" value="TRANSCRIPTION INITIATION FACTOR TFIID SUBUNIT 5"/>
    <property type="match status" value="1"/>
</dbReference>
<dbReference type="Proteomes" id="UP000756710">
    <property type="component" value="Unassembled WGS sequence"/>
</dbReference>
<keyword evidence="3" id="KW-1185">Reference proteome</keyword>
<dbReference type="SUPFAM" id="SSF82171">
    <property type="entry name" value="DPP6 N-terminal domain-like"/>
    <property type="match status" value="1"/>
</dbReference>
<dbReference type="AlphaFoldDB" id="A0A061A4B1"/>
<evidence type="ECO:0000313" key="3">
    <source>
        <dbReference type="Proteomes" id="UP000756710"/>
    </source>
</evidence>
<dbReference type="RefSeq" id="WP_044580347.1">
    <property type="nucleotide sequence ID" value="NZ_BAABDR010000100.1"/>
</dbReference>
<organism evidence="1">
    <name type="scientific">Streptomyces iranensis</name>
    <dbReference type="NCBI Taxonomy" id="576784"/>
    <lineage>
        <taxon>Bacteria</taxon>
        <taxon>Bacillati</taxon>
        <taxon>Actinomycetota</taxon>
        <taxon>Actinomycetes</taxon>
        <taxon>Kitasatosporales</taxon>
        <taxon>Streptomycetaceae</taxon>
        <taxon>Streptomyces</taxon>
        <taxon>Streptomyces violaceusniger group</taxon>
    </lineage>
</organism>
<dbReference type="EMBL" id="LK022848">
    <property type="protein sequence ID" value="CDR17675.1"/>
    <property type="molecule type" value="Genomic_DNA"/>
</dbReference>